<comment type="caution">
    <text evidence="2">The sequence shown here is derived from an EMBL/GenBank/DDBJ whole genome shotgun (WGS) entry which is preliminary data.</text>
</comment>
<feature type="transmembrane region" description="Helical" evidence="1">
    <location>
        <begin position="152"/>
        <end position="169"/>
    </location>
</feature>
<keyword evidence="1" id="KW-0472">Membrane</keyword>
<gene>
    <name evidence="2" type="ORF">A4R35_01620</name>
</gene>
<evidence type="ECO:0000313" key="3">
    <source>
        <dbReference type="Proteomes" id="UP000248706"/>
    </source>
</evidence>
<accession>A0A328VDY0</accession>
<feature type="transmembrane region" description="Helical" evidence="1">
    <location>
        <begin position="75"/>
        <end position="96"/>
    </location>
</feature>
<sequence>MAVVGLLLLPSDWREDLRRCWRSLGAALVICVPAVIPRLLVSRHGSRTGWLPIPHQHDLLNLVPSLVGGDAQLSFSILLVCGLAVMLIPLAALLLFGQPAPPAGQRDMAVDFLVTSRERLPLFWLLLCWFALPVLISFVVSQGSLHLFSARYLVVVIPPLCLLMALGLVSLRLRLLQGLFTVLLLALTLMTGLGYYGHAQLEDWRTAALWLQHHYQPGDGLVCYDTIQGCQTSLEYYFAAYPVSGAHFTDDAPGNLLSWQTSSGFAAPGRSADAALDIAAVAAYARQHTRLFYIVGRVPDQQGAERVSQVLAWLDAHYRLLGQVASAGHISVRLYAVLPVPGSGRTGSVRPTPAVVGGMTRGESWSRRPLWRRA</sequence>
<organism evidence="2 3">
    <name type="scientific">Thermogemmatispora tikiterensis</name>
    <dbReference type="NCBI Taxonomy" id="1825093"/>
    <lineage>
        <taxon>Bacteria</taxon>
        <taxon>Bacillati</taxon>
        <taxon>Chloroflexota</taxon>
        <taxon>Ktedonobacteria</taxon>
        <taxon>Thermogemmatisporales</taxon>
        <taxon>Thermogemmatisporaceae</taxon>
        <taxon>Thermogemmatispora</taxon>
    </lineage>
</organism>
<feature type="transmembrane region" description="Helical" evidence="1">
    <location>
        <begin position="122"/>
        <end position="140"/>
    </location>
</feature>
<reference evidence="2 3" key="1">
    <citation type="submission" date="2016-08" db="EMBL/GenBank/DDBJ databases">
        <title>Analysis of Carbohydrate Active Enzymes in Thermogemmatispora T81 Reveals Carbohydrate Degradation Ability.</title>
        <authorList>
            <person name="Tomazini A."/>
            <person name="Lal S."/>
            <person name="Stott M."/>
            <person name="Henrissat B."/>
            <person name="Polikarpov I."/>
            <person name="Sparling R."/>
            <person name="Levin D.B."/>
        </authorList>
    </citation>
    <scope>NUCLEOTIDE SEQUENCE [LARGE SCALE GENOMIC DNA]</scope>
    <source>
        <strain evidence="2 3">T81</strain>
    </source>
</reference>
<keyword evidence="3" id="KW-1185">Reference proteome</keyword>
<evidence type="ECO:0008006" key="4">
    <source>
        <dbReference type="Google" id="ProtNLM"/>
    </source>
</evidence>
<proteinExistence type="predicted"/>
<feature type="transmembrane region" description="Helical" evidence="1">
    <location>
        <begin position="175"/>
        <end position="196"/>
    </location>
</feature>
<dbReference type="OrthoDB" id="142609at2"/>
<evidence type="ECO:0000313" key="2">
    <source>
        <dbReference type="EMBL" id="RAQ94212.1"/>
    </source>
</evidence>
<name>A0A328VDY0_9CHLR</name>
<feature type="transmembrane region" description="Helical" evidence="1">
    <location>
        <begin position="24"/>
        <end position="41"/>
    </location>
</feature>
<evidence type="ECO:0000256" key="1">
    <source>
        <dbReference type="SAM" id="Phobius"/>
    </source>
</evidence>
<keyword evidence="1" id="KW-0812">Transmembrane</keyword>
<protein>
    <recommendedName>
        <fullName evidence="4">Glycosyltransferase RgtA/B/C/D-like domain-containing protein</fullName>
    </recommendedName>
</protein>
<keyword evidence="1" id="KW-1133">Transmembrane helix</keyword>
<dbReference type="RefSeq" id="WP_112425931.1">
    <property type="nucleotide sequence ID" value="NZ_MCIF01000002.1"/>
</dbReference>
<dbReference type="EMBL" id="MCIF01000002">
    <property type="protein sequence ID" value="RAQ94212.1"/>
    <property type="molecule type" value="Genomic_DNA"/>
</dbReference>
<dbReference type="AlphaFoldDB" id="A0A328VDY0"/>
<dbReference type="Proteomes" id="UP000248706">
    <property type="component" value="Unassembled WGS sequence"/>
</dbReference>